<proteinExistence type="predicted"/>
<sequence length="160" mass="17844">MGVLLTALTIILNRDGIEVAPFFNIWSYGCLFFLVLSTFFASITYTSSSYDLGVSPKIIEDVEEGEIDSSEEFNDEVTELYKEWIVHNRNMGDFNSYLITIAIASAFNGIVLLLGGGALGLSGYENEGIIYLTFLVTSSILIFLDWVIWNADSFYARISD</sequence>
<reference evidence="3" key="1">
    <citation type="submission" date="2016-10" db="EMBL/GenBank/DDBJ databases">
        <authorList>
            <person name="Varghese N."/>
            <person name="Submissions S."/>
        </authorList>
    </citation>
    <scope>NUCLEOTIDE SEQUENCE [LARGE SCALE GENOMIC DNA]</scope>
    <source>
        <strain evidence="3">DSM 22427</strain>
    </source>
</reference>
<dbReference type="EMBL" id="FOZS01000002">
    <property type="protein sequence ID" value="SFS63358.1"/>
    <property type="molecule type" value="Genomic_DNA"/>
</dbReference>
<gene>
    <name evidence="2" type="ORF">SAMN04488556_1752</name>
</gene>
<feature type="transmembrane region" description="Helical" evidence="1">
    <location>
        <begin position="26"/>
        <end position="45"/>
    </location>
</feature>
<evidence type="ECO:0000313" key="2">
    <source>
        <dbReference type="EMBL" id="SFS63358.1"/>
    </source>
</evidence>
<evidence type="ECO:0000313" key="3">
    <source>
        <dbReference type="Proteomes" id="UP000199199"/>
    </source>
</evidence>
<keyword evidence="1" id="KW-0472">Membrane</keyword>
<protein>
    <submittedName>
        <fullName evidence="2">Uncharacterized protein</fullName>
    </submittedName>
</protein>
<evidence type="ECO:0000256" key="1">
    <source>
        <dbReference type="SAM" id="Phobius"/>
    </source>
</evidence>
<accession>A0A1I6RFV8</accession>
<dbReference type="Proteomes" id="UP000199199">
    <property type="component" value="Unassembled WGS sequence"/>
</dbReference>
<organism evidence="2 3">
    <name type="scientific">Halostagnicola kamekurae</name>
    <dbReference type="NCBI Taxonomy" id="619731"/>
    <lineage>
        <taxon>Archaea</taxon>
        <taxon>Methanobacteriati</taxon>
        <taxon>Methanobacteriota</taxon>
        <taxon>Stenosarchaea group</taxon>
        <taxon>Halobacteria</taxon>
        <taxon>Halobacteriales</taxon>
        <taxon>Natrialbaceae</taxon>
        <taxon>Halostagnicola</taxon>
    </lineage>
</organism>
<dbReference type="AlphaFoldDB" id="A0A1I6RFV8"/>
<feature type="transmembrane region" description="Helical" evidence="1">
    <location>
        <begin position="97"/>
        <end position="122"/>
    </location>
</feature>
<name>A0A1I6RFV8_9EURY</name>
<keyword evidence="1" id="KW-1133">Transmembrane helix</keyword>
<keyword evidence="3" id="KW-1185">Reference proteome</keyword>
<keyword evidence="1" id="KW-0812">Transmembrane</keyword>
<feature type="transmembrane region" description="Helical" evidence="1">
    <location>
        <begin position="128"/>
        <end position="149"/>
    </location>
</feature>